<dbReference type="AlphaFoldDB" id="A0A9Y2JZB9"/>
<sequence>MDSAQLLTSDVRRAERALHRRTSMACEAASAAGVPGRFRAWDEDGLLAVLATDPALGYLSTVSGVTPETLPAVAGFVHKPGWDGAEPTVVAPAGLPVPGLVPAGERILAVLRLEPAPAPAPEAVDEDTFLRVLLAGFEAHGTVAAFMAAEHRHPRMRRFQVLDGPTPIAAAGMTLHDDVAVLGAASTLREHRGRGAQPQLLRRRLEVAAAEGCTLAVATARPGSPSAANLERAGFHLHRRTAWRKP</sequence>
<organism evidence="2 3">
    <name type="scientific">Amycolatopsis mongoliensis</name>
    <dbReference type="NCBI Taxonomy" id="715475"/>
    <lineage>
        <taxon>Bacteria</taxon>
        <taxon>Bacillati</taxon>
        <taxon>Actinomycetota</taxon>
        <taxon>Actinomycetes</taxon>
        <taxon>Pseudonocardiales</taxon>
        <taxon>Pseudonocardiaceae</taxon>
        <taxon>Amycolatopsis</taxon>
    </lineage>
</organism>
<dbReference type="Gene3D" id="3.40.630.30">
    <property type="match status" value="1"/>
</dbReference>
<evidence type="ECO:0000259" key="1">
    <source>
        <dbReference type="PROSITE" id="PS51186"/>
    </source>
</evidence>
<dbReference type="GO" id="GO:0016747">
    <property type="term" value="F:acyltransferase activity, transferring groups other than amino-acyl groups"/>
    <property type="evidence" value="ECO:0007669"/>
    <property type="project" value="InterPro"/>
</dbReference>
<feature type="domain" description="N-acetyltransferase" evidence="1">
    <location>
        <begin position="108"/>
        <end position="246"/>
    </location>
</feature>
<dbReference type="PROSITE" id="PS51186">
    <property type="entry name" value="GNAT"/>
    <property type="match status" value="1"/>
</dbReference>
<keyword evidence="3" id="KW-1185">Reference proteome</keyword>
<protein>
    <submittedName>
        <fullName evidence="2">GNAT family N-acetyltransferase</fullName>
    </submittedName>
</protein>
<dbReference type="InterPro" id="IPR000182">
    <property type="entry name" value="GNAT_dom"/>
</dbReference>
<dbReference type="RefSeq" id="WP_286002957.1">
    <property type="nucleotide sequence ID" value="NZ_CP127295.1"/>
</dbReference>
<dbReference type="Proteomes" id="UP001239397">
    <property type="component" value="Chromosome"/>
</dbReference>
<dbReference type="KEGG" id="amog:QRX60_23670"/>
<accession>A0A9Y2JZB9</accession>
<evidence type="ECO:0000313" key="2">
    <source>
        <dbReference type="EMBL" id="WIY06700.1"/>
    </source>
</evidence>
<dbReference type="SUPFAM" id="SSF55729">
    <property type="entry name" value="Acyl-CoA N-acyltransferases (Nat)"/>
    <property type="match status" value="1"/>
</dbReference>
<dbReference type="Pfam" id="PF00583">
    <property type="entry name" value="Acetyltransf_1"/>
    <property type="match status" value="1"/>
</dbReference>
<reference evidence="2 3" key="1">
    <citation type="submission" date="2023-06" db="EMBL/GenBank/DDBJ databases">
        <authorList>
            <person name="Oyuntsetseg B."/>
            <person name="Kim S.B."/>
        </authorList>
    </citation>
    <scope>NUCLEOTIDE SEQUENCE [LARGE SCALE GENOMIC DNA]</scope>
    <source>
        <strain evidence="2 3">4-36</strain>
    </source>
</reference>
<name>A0A9Y2JZB9_9PSEU</name>
<dbReference type="InterPro" id="IPR016181">
    <property type="entry name" value="Acyl_CoA_acyltransferase"/>
</dbReference>
<dbReference type="EMBL" id="CP127295">
    <property type="protein sequence ID" value="WIY06700.1"/>
    <property type="molecule type" value="Genomic_DNA"/>
</dbReference>
<proteinExistence type="predicted"/>
<evidence type="ECO:0000313" key="3">
    <source>
        <dbReference type="Proteomes" id="UP001239397"/>
    </source>
</evidence>
<gene>
    <name evidence="2" type="ORF">QRX60_23670</name>
</gene>